<dbReference type="GO" id="GO:0016798">
    <property type="term" value="F:hydrolase activity, acting on glycosyl bonds"/>
    <property type="evidence" value="ECO:0007669"/>
    <property type="project" value="UniProtKB-KW"/>
</dbReference>
<comment type="similarity">
    <text evidence="1 4">Belongs to the glycosyl hydrolase 31 family.</text>
</comment>
<dbReference type="InterPro" id="IPR050985">
    <property type="entry name" value="Alpha-glycosidase_related"/>
</dbReference>
<gene>
    <name evidence="8" type="ORF">niasHS_013611</name>
</gene>
<dbReference type="EMBL" id="JBICCN010000338">
    <property type="protein sequence ID" value="KAL3076340.1"/>
    <property type="molecule type" value="Genomic_DNA"/>
</dbReference>
<keyword evidence="5" id="KW-0812">Transmembrane</keyword>
<dbReference type="SUPFAM" id="SSF51011">
    <property type="entry name" value="Glycosyl hydrolase domain"/>
    <property type="match status" value="1"/>
</dbReference>
<dbReference type="Gene3D" id="3.20.20.80">
    <property type="entry name" value="Glycosidases"/>
    <property type="match status" value="1"/>
</dbReference>
<dbReference type="AlphaFoldDB" id="A0ABD2IET1"/>
<dbReference type="InterPro" id="IPR048395">
    <property type="entry name" value="Glyco_hydro_31_C"/>
</dbReference>
<name>A0ABD2IET1_HETSC</name>
<feature type="domain" description="Glycosyl hydrolase family 31 C-terminal" evidence="7">
    <location>
        <begin position="622"/>
        <end position="709"/>
    </location>
</feature>
<keyword evidence="3 4" id="KW-0326">Glycosidase</keyword>
<reference evidence="8 9" key="1">
    <citation type="submission" date="2024-10" db="EMBL/GenBank/DDBJ databases">
        <authorList>
            <person name="Kim D."/>
        </authorList>
    </citation>
    <scope>NUCLEOTIDE SEQUENCE [LARGE SCALE GENOMIC DNA]</scope>
    <source>
        <strain evidence="8">Taebaek</strain>
    </source>
</reference>
<keyword evidence="9" id="KW-1185">Reference proteome</keyword>
<evidence type="ECO:0000256" key="4">
    <source>
        <dbReference type="RuleBase" id="RU361185"/>
    </source>
</evidence>
<keyword evidence="5" id="KW-1133">Transmembrane helix</keyword>
<keyword evidence="5" id="KW-0472">Membrane</keyword>
<feature type="transmembrane region" description="Helical" evidence="5">
    <location>
        <begin position="711"/>
        <end position="731"/>
    </location>
</feature>
<dbReference type="Pfam" id="PF21365">
    <property type="entry name" value="Glyco_hydro_31_3rd"/>
    <property type="match status" value="1"/>
</dbReference>
<feature type="domain" description="Glycoside hydrolase family 31 TIM barrel" evidence="6">
    <location>
        <begin position="294"/>
        <end position="612"/>
    </location>
</feature>
<sequence length="734" mass="83236">MSVFCEFVHVIPRPIDLRVSTVDDFDRFVKKLQLLPKGMSVPPNPLPDQSASIGNLSIGPGAKYVEIIDGSGGSALNLLLLITLAKSISSAGKVSKLSDTVLRMDYEHRNRPVQLTVNWDAVAHDKLDFYHFHWTKPEDEVLDHLEDALGIGTESDGTFWYGGMNPCDLQWPIDKTAEYGNAEFVLNDIYQFTKVSGQERYWLSSKKVALSVPWTVPLWTSVEKSELNIRAQLKGSQFLLRNNHLEYTLAVDKHGNLTLKEFHQQCFAKFLKAPTAAPDSLIMEKPIWSTWATLWVAVNQTQVESYVDEIDSYGMPISQLELDDMWTTAYGDYQIDSAKFPNFAGMVNYIRNKTGARLTAWVHPFVNNDSKNGQDLSLRNTIFMKSSQGDVPLTSWWDCPVTKDSAGNEEKKPCAYILDLTNSDARDWWRIQLKNMQKEGIYTFKFDAGETNWFPKNFALNDGQNPNSFGRDYAHFAAEFGPAVENRYGSNSQDANIFMRTMDRSSYWDKSEGEGGLSTLIPWALQASLHGYYWNLPDMVGGNGIDHSPTNIKGNPPEEELYIRWTQANAFLLAMQFSYPPWHPSFNQSKFKVVEQVKNVLELRAKWMSYILESVEDAVKNGEPVIRPMWWSSDNATFAYSCKDQYMVGWKLVVAPVLQKGNTKRDIFLPRGEWKDGNRGDEAAIIVGETLLKDYEAPLDTLPFFYRVNGAIKGVVPSLVLLFSLCVLSLLSRH</sequence>
<evidence type="ECO:0000256" key="3">
    <source>
        <dbReference type="ARBA" id="ARBA00023295"/>
    </source>
</evidence>
<dbReference type="InterPro" id="IPR017853">
    <property type="entry name" value="GH"/>
</dbReference>
<dbReference type="PANTHER" id="PTHR43053:SF4">
    <property type="entry name" value="MYOGENESIS-REGULATING GLYCOSIDASE"/>
    <property type="match status" value="1"/>
</dbReference>
<proteinExistence type="inferred from homology"/>
<organism evidence="8 9">
    <name type="scientific">Heterodera schachtii</name>
    <name type="common">Sugarbeet cyst nematode worm</name>
    <name type="synonym">Tylenchus schachtii</name>
    <dbReference type="NCBI Taxonomy" id="97005"/>
    <lineage>
        <taxon>Eukaryota</taxon>
        <taxon>Metazoa</taxon>
        <taxon>Ecdysozoa</taxon>
        <taxon>Nematoda</taxon>
        <taxon>Chromadorea</taxon>
        <taxon>Rhabditida</taxon>
        <taxon>Tylenchina</taxon>
        <taxon>Tylenchomorpha</taxon>
        <taxon>Tylenchoidea</taxon>
        <taxon>Heteroderidae</taxon>
        <taxon>Heteroderinae</taxon>
        <taxon>Heterodera</taxon>
    </lineage>
</organism>
<evidence type="ECO:0000313" key="8">
    <source>
        <dbReference type="EMBL" id="KAL3076340.1"/>
    </source>
</evidence>
<evidence type="ECO:0000256" key="1">
    <source>
        <dbReference type="ARBA" id="ARBA00007806"/>
    </source>
</evidence>
<protein>
    <submittedName>
        <fullName evidence="8">Uncharacterized protein</fullName>
    </submittedName>
</protein>
<dbReference type="InterPro" id="IPR013780">
    <property type="entry name" value="Glyco_hydro_b"/>
</dbReference>
<dbReference type="SUPFAM" id="SSF51445">
    <property type="entry name" value="(Trans)glycosidases"/>
    <property type="match status" value="1"/>
</dbReference>
<evidence type="ECO:0000256" key="5">
    <source>
        <dbReference type="SAM" id="Phobius"/>
    </source>
</evidence>
<accession>A0ABD2IET1</accession>
<evidence type="ECO:0000313" key="9">
    <source>
        <dbReference type="Proteomes" id="UP001620645"/>
    </source>
</evidence>
<dbReference type="CDD" id="cd06592">
    <property type="entry name" value="GH31_NET37"/>
    <property type="match status" value="1"/>
</dbReference>
<dbReference type="Pfam" id="PF01055">
    <property type="entry name" value="Glyco_hydro_31_2nd"/>
    <property type="match status" value="1"/>
</dbReference>
<evidence type="ECO:0000256" key="2">
    <source>
        <dbReference type="ARBA" id="ARBA00022801"/>
    </source>
</evidence>
<evidence type="ECO:0000259" key="6">
    <source>
        <dbReference type="Pfam" id="PF01055"/>
    </source>
</evidence>
<evidence type="ECO:0000259" key="7">
    <source>
        <dbReference type="Pfam" id="PF21365"/>
    </source>
</evidence>
<dbReference type="Proteomes" id="UP001620645">
    <property type="component" value="Unassembled WGS sequence"/>
</dbReference>
<keyword evidence="2 4" id="KW-0378">Hydrolase</keyword>
<comment type="caution">
    <text evidence="8">The sequence shown here is derived from an EMBL/GenBank/DDBJ whole genome shotgun (WGS) entry which is preliminary data.</text>
</comment>
<dbReference type="PANTHER" id="PTHR43053">
    <property type="entry name" value="GLYCOSIDASE FAMILY 31"/>
    <property type="match status" value="1"/>
</dbReference>
<dbReference type="Gene3D" id="2.60.40.1180">
    <property type="entry name" value="Golgi alpha-mannosidase II"/>
    <property type="match status" value="1"/>
</dbReference>
<dbReference type="InterPro" id="IPR000322">
    <property type="entry name" value="Glyco_hydro_31_TIM"/>
</dbReference>